<dbReference type="EMBL" id="JAUSZV010000001">
    <property type="protein sequence ID" value="MDQ0904084.1"/>
    <property type="molecule type" value="Genomic_DNA"/>
</dbReference>
<evidence type="ECO:0000256" key="1">
    <source>
        <dbReference type="ARBA" id="ARBA00022679"/>
    </source>
</evidence>
<dbReference type="AlphaFoldDB" id="A0AAW8F1X7"/>
<sequence length="266" mass="29153">MTPTPPVPRPTPETGHQTTSAVEFDRIFSSEADVNAFNDVVRQVDPALPDGIEPFSFLCSHLLEHVLNHLDLHPHQLLADLGCGRGGPGLWLVRRTNAALIGIDFSAVALKHARARAADQTAAAQFLFADFADLPLDDQSVDRAVSLDALQYADDRIAAARQAHRILRPAGRLVLTGWHPRTPGDQRLPSRHRHTDWPHVLHAAGFTAITCHNDPVWDTAYQAIYRTALAMNTDANPGLASLQGEARRRLATAHLLRRVAVTATRS</sequence>
<dbReference type="InterPro" id="IPR013216">
    <property type="entry name" value="Methyltransf_11"/>
</dbReference>
<comment type="caution">
    <text evidence="3">The sequence shown here is derived from an EMBL/GenBank/DDBJ whole genome shotgun (WGS) entry which is preliminary data.</text>
</comment>
<dbReference type="GO" id="GO:0008757">
    <property type="term" value="F:S-adenosylmethionine-dependent methyltransferase activity"/>
    <property type="evidence" value="ECO:0007669"/>
    <property type="project" value="InterPro"/>
</dbReference>
<dbReference type="Proteomes" id="UP001234216">
    <property type="component" value="Unassembled WGS sequence"/>
</dbReference>
<feature type="domain" description="Methyltransferase type 11" evidence="2">
    <location>
        <begin position="80"/>
        <end position="175"/>
    </location>
</feature>
<dbReference type="InterPro" id="IPR050447">
    <property type="entry name" value="Erg6_SMT_methyltransf"/>
</dbReference>
<protein>
    <submittedName>
        <fullName evidence="3">Ubiquinone/menaquinone biosynthesis C-methylase UbiE</fullName>
    </submittedName>
</protein>
<keyword evidence="1" id="KW-0808">Transferase</keyword>
<dbReference type="PANTHER" id="PTHR44068">
    <property type="entry name" value="ZGC:194242"/>
    <property type="match status" value="1"/>
</dbReference>
<dbReference type="Gene3D" id="3.40.50.150">
    <property type="entry name" value="Vaccinia Virus protein VP39"/>
    <property type="match status" value="1"/>
</dbReference>
<evidence type="ECO:0000259" key="2">
    <source>
        <dbReference type="Pfam" id="PF08241"/>
    </source>
</evidence>
<evidence type="ECO:0000313" key="4">
    <source>
        <dbReference type="Proteomes" id="UP001234216"/>
    </source>
</evidence>
<name>A0AAW8F1X7_9ACTN</name>
<accession>A0AAW8F1X7</accession>
<gene>
    <name evidence="3" type="ORF">QFZ22_000069</name>
</gene>
<dbReference type="PANTHER" id="PTHR44068:SF11">
    <property type="entry name" value="GERANYL DIPHOSPHATE 2-C-METHYLTRANSFERASE"/>
    <property type="match status" value="1"/>
</dbReference>
<evidence type="ECO:0000313" key="3">
    <source>
        <dbReference type="EMBL" id="MDQ0904084.1"/>
    </source>
</evidence>
<organism evidence="3 4">
    <name type="scientific">Streptomyces canus</name>
    <dbReference type="NCBI Taxonomy" id="58343"/>
    <lineage>
        <taxon>Bacteria</taxon>
        <taxon>Bacillati</taxon>
        <taxon>Actinomycetota</taxon>
        <taxon>Actinomycetes</taxon>
        <taxon>Kitasatosporales</taxon>
        <taxon>Streptomycetaceae</taxon>
        <taxon>Streptomyces</taxon>
        <taxon>Streptomyces aurantiacus group</taxon>
    </lineage>
</organism>
<keyword evidence="3" id="KW-0830">Ubiquinone</keyword>
<dbReference type="SUPFAM" id="SSF53335">
    <property type="entry name" value="S-adenosyl-L-methionine-dependent methyltransferases"/>
    <property type="match status" value="1"/>
</dbReference>
<reference evidence="3" key="1">
    <citation type="submission" date="2023-07" db="EMBL/GenBank/DDBJ databases">
        <title>Comparative genomics of wheat-associated soil bacteria to identify genetic determinants of phenazine resistance.</title>
        <authorList>
            <person name="Mouncey N."/>
        </authorList>
    </citation>
    <scope>NUCLEOTIDE SEQUENCE</scope>
    <source>
        <strain evidence="3">V4I22</strain>
    </source>
</reference>
<dbReference type="Pfam" id="PF08241">
    <property type="entry name" value="Methyltransf_11"/>
    <property type="match status" value="1"/>
</dbReference>
<dbReference type="InterPro" id="IPR029063">
    <property type="entry name" value="SAM-dependent_MTases_sf"/>
</dbReference>
<proteinExistence type="predicted"/>
<dbReference type="CDD" id="cd02440">
    <property type="entry name" value="AdoMet_MTases"/>
    <property type="match status" value="1"/>
</dbReference>